<keyword evidence="19" id="KW-1185">Reference proteome</keyword>
<feature type="domain" description="PX" evidence="17">
    <location>
        <begin position="83"/>
        <end position="196"/>
    </location>
</feature>
<accession>A0A673AGM0</accession>
<evidence type="ECO:0000256" key="9">
    <source>
        <dbReference type="ARBA" id="ARBA00022927"/>
    </source>
</evidence>
<reference evidence="18" key="3">
    <citation type="submission" date="2025-09" db="UniProtKB">
        <authorList>
            <consortium name="Ensembl"/>
        </authorList>
    </citation>
    <scope>IDENTIFICATION</scope>
</reference>
<keyword evidence="8" id="KW-0967">Endosome</keyword>
<dbReference type="Gene3D" id="3.30.1520.10">
    <property type="entry name" value="Phox-like domain"/>
    <property type="match status" value="1"/>
</dbReference>
<protein>
    <recommendedName>
        <fullName evidence="15">Sorting nexin-16</fullName>
    </recommendedName>
</protein>
<dbReference type="PROSITE" id="PS50195">
    <property type="entry name" value="PX"/>
    <property type="match status" value="1"/>
</dbReference>
<comment type="subcellular location">
    <subcellularLocation>
        <location evidence="4">Cytoplasm</location>
    </subcellularLocation>
    <subcellularLocation>
        <location evidence="1">Early endosome membrane</location>
    </subcellularLocation>
    <subcellularLocation>
        <location evidence="3">Late endosome membrane</location>
        <topology evidence="3">Peripheral membrane protein</topology>
        <orientation evidence="3">Cytoplasmic side</orientation>
    </subcellularLocation>
    <subcellularLocation>
        <location evidence="2">Lysosome</location>
    </subcellularLocation>
</comment>
<reference evidence="18" key="1">
    <citation type="submission" date="2019-06" db="EMBL/GenBank/DDBJ databases">
        <authorList>
            <consortium name="Wellcome Sanger Institute Data Sharing"/>
        </authorList>
    </citation>
    <scope>NUCLEOTIDE SEQUENCE [LARGE SCALE GENOMIC DNA]</scope>
</reference>
<name>A0A673AGM0_9TELE</name>
<organism evidence="18 19">
    <name type="scientific">Sphaeramia orbicularis</name>
    <name type="common">orbiculate cardinalfish</name>
    <dbReference type="NCBI Taxonomy" id="375764"/>
    <lineage>
        <taxon>Eukaryota</taxon>
        <taxon>Metazoa</taxon>
        <taxon>Chordata</taxon>
        <taxon>Craniata</taxon>
        <taxon>Vertebrata</taxon>
        <taxon>Euteleostomi</taxon>
        <taxon>Actinopterygii</taxon>
        <taxon>Neopterygii</taxon>
        <taxon>Teleostei</taxon>
        <taxon>Neoteleostei</taxon>
        <taxon>Acanthomorphata</taxon>
        <taxon>Gobiaria</taxon>
        <taxon>Kurtiformes</taxon>
        <taxon>Apogonoidei</taxon>
        <taxon>Apogonidae</taxon>
        <taxon>Apogoninae</taxon>
        <taxon>Sphaeramia</taxon>
    </lineage>
</organism>
<keyword evidence="10 16" id="KW-0175">Coiled coil</keyword>
<evidence type="ECO:0000256" key="1">
    <source>
        <dbReference type="ARBA" id="ARBA00004146"/>
    </source>
</evidence>
<dbReference type="Pfam" id="PF00787">
    <property type="entry name" value="PX"/>
    <property type="match status" value="1"/>
</dbReference>
<evidence type="ECO:0000256" key="10">
    <source>
        <dbReference type="ARBA" id="ARBA00023054"/>
    </source>
</evidence>
<keyword evidence="12" id="KW-0472">Membrane</keyword>
<evidence type="ECO:0000259" key="17">
    <source>
        <dbReference type="PROSITE" id="PS50195"/>
    </source>
</evidence>
<dbReference type="GO" id="GO:0006622">
    <property type="term" value="P:protein targeting to lysosome"/>
    <property type="evidence" value="ECO:0007669"/>
    <property type="project" value="TreeGrafter"/>
</dbReference>
<keyword evidence="9" id="KW-0653">Protein transport</keyword>
<evidence type="ECO:0000256" key="4">
    <source>
        <dbReference type="ARBA" id="ARBA00004496"/>
    </source>
</evidence>
<dbReference type="InterPro" id="IPR051837">
    <property type="entry name" value="SortingNexin/PXDomain-PKLike"/>
</dbReference>
<keyword evidence="7" id="KW-0597">Phosphoprotein</keyword>
<evidence type="ECO:0000256" key="6">
    <source>
        <dbReference type="ARBA" id="ARBA00022490"/>
    </source>
</evidence>
<evidence type="ECO:0000256" key="12">
    <source>
        <dbReference type="ARBA" id="ARBA00023136"/>
    </source>
</evidence>
<dbReference type="FunFam" id="3.30.1520.10:FF:000011">
    <property type="entry name" value="Putative sorting nexin-16"/>
    <property type="match status" value="1"/>
</dbReference>
<dbReference type="GO" id="GO:0035091">
    <property type="term" value="F:phosphatidylinositol binding"/>
    <property type="evidence" value="ECO:0007669"/>
    <property type="project" value="InterPro"/>
</dbReference>
<gene>
    <name evidence="18" type="primary">LOC115437397</name>
</gene>
<dbReference type="PANTHER" id="PTHR22999:SF23">
    <property type="entry name" value="SORTING NEXIN-16"/>
    <property type="match status" value="1"/>
</dbReference>
<dbReference type="Ensembl" id="ENSSORT00005028650.1">
    <property type="protein sequence ID" value="ENSSORP00005027853.1"/>
    <property type="gene ID" value="ENSSORG00005013335.1"/>
</dbReference>
<dbReference type="SMART" id="SM00312">
    <property type="entry name" value="PX"/>
    <property type="match status" value="1"/>
</dbReference>
<dbReference type="GO" id="GO:0008333">
    <property type="term" value="P:endosome to lysosome transport"/>
    <property type="evidence" value="ECO:0007669"/>
    <property type="project" value="TreeGrafter"/>
</dbReference>
<dbReference type="GO" id="GO:0031901">
    <property type="term" value="C:early endosome membrane"/>
    <property type="evidence" value="ECO:0007669"/>
    <property type="project" value="UniProtKB-SubCell"/>
</dbReference>
<proteinExistence type="predicted"/>
<dbReference type="InterPro" id="IPR036871">
    <property type="entry name" value="PX_dom_sf"/>
</dbReference>
<evidence type="ECO:0000256" key="3">
    <source>
        <dbReference type="ARBA" id="ARBA00004492"/>
    </source>
</evidence>
<dbReference type="PANTHER" id="PTHR22999">
    <property type="entry name" value="PX SERINE/THREONINE KINASE PXK"/>
    <property type="match status" value="1"/>
</dbReference>
<dbReference type="SUPFAM" id="SSF64268">
    <property type="entry name" value="PX domain"/>
    <property type="match status" value="1"/>
</dbReference>
<evidence type="ECO:0000256" key="5">
    <source>
        <dbReference type="ARBA" id="ARBA00022448"/>
    </source>
</evidence>
<evidence type="ECO:0000256" key="13">
    <source>
        <dbReference type="ARBA" id="ARBA00023228"/>
    </source>
</evidence>
<evidence type="ECO:0000256" key="7">
    <source>
        <dbReference type="ARBA" id="ARBA00022553"/>
    </source>
</evidence>
<dbReference type="Proteomes" id="UP000472271">
    <property type="component" value="Chromosome 17"/>
</dbReference>
<dbReference type="AlphaFoldDB" id="A0A673AGM0"/>
<evidence type="ECO:0000313" key="18">
    <source>
        <dbReference type="Ensembl" id="ENSSORP00005027853.1"/>
    </source>
</evidence>
<evidence type="ECO:0000256" key="15">
    <source>
        <dbReference type="ARBA" id="ARBA00071931"/>
    </source>
</evidence>
<comment type="subunit">
    <text evidence="14">Homooligomer. Interacts with EGFR.</text>
</comment>
<keyword evidence="5" id="KW-0813">Transport</keyword>
<dbReference type="InterPro" id="IPR001683">
    <property type="entry name" value="PX_dom"/>
</dbReference>
<feature type="coiled-coil region" evidence="16">
    <location>
        <begin position="208"/>
        <end position="235"/>
    </location>
</feature>
<evidence type="ECO:0000313" key="19">
    <source>
        <dbReference type="Proteomes" id="UP000472271"/>
    </source>
</evidence>
<evidence type="ECO:0000256" key="2">
    <source>
        <dbReference type="ARBA" id="ARBA00004371"/>
    </source>
</evidence>
<keyword evidence="6" id="KW-0963">Cytoplasm</keyword>
<keyword evidence="13" id="KW-0458">Lysosome</keyword>
<evidence type="ECO:0000256" key="14">
    <source>
        <dbReference type="ARBA" id="ARBA00063452"/>
    </source>
</evidence>
<evidence type="ECO:0000256" key="11">
    <source>
        <dbReference type="ARBA" id="ARBA00023121"/>
    </source>
</evidence>
<dbReference type="InParanoid" id="A0A673AGM0"/>
<evidence type="ECO:0000256" key="16">
    <source>
        <dbReference type="SAM" id="Coils"/>
    </source>
</evidence>
<keyword evidence="11" id="KW-0446">Lipid-binding</keyword>
<reference evidence="18" key="2">
    <citation type="submission" date="2025-08" db="UniProtKB">
        <authorList>
            <consortium name="Ensembl"/>
        </authorList>
    </citation>
    <scope>IDENTIFICATION</scope>
</reference>
<evidence type="ECO:0000256" key="8">
    <source>
        <dbReference type="ARBA" id="ARBA00022753"/>
    </source>
</evidence>
<dbReference type="GO" id="GO:0005764">
    <property type="term" value="C:lysosome"/>
    <property type="evidence" value="ECO:0007669"/>
    <property type="project" value="UniProtKB-SubCell"/>
</dbReference>
<dbReference type="GO" id="GO:0045022">
    <property type="term" value="P:early endosome to late endosome transport"/>
    <property type="evidence" value="ECO:0007669"/>
    <property type="project" value="TreeGrafter"/>
</dbReference>
<sequence length="285" mass="33315">MVSTFVPVPFPVDLTGECMSWIKRACARYSSLSSLIKFELSPADKCKPWEDRVEECWSKPTACLWDNSSMVLQERSFRDSWVESRIAPTLMGYEILEERTKFTVYKILVTGSQGDRWVIFRRYTDFTKLNDKLRELFPSVCLTLPPKRWFKNNYDEEFLEARQTGLQTFLQNLTLDKDIINSEAVKHFLCLFDPPDPFDSLDESRAFCETLEETNHCLQRELVEKQREVDSLKEMIDPVSVRMCVLNTSTLSGDASVCYDYARLGPKCTRQRRNELSLSIFYSKY</sequence>
<dbReference type="GO" id="GO:0031902">
    <property type="term" value="C:late endosome membrane"/>
    <property type="evidence" value="ECO:0007669"/>
    <property type="project" value="UniProtKB-SubCell"/>
</dbReference>